<dbReference type="GO" id="GO:0044718">
    <property type="term" value="P:siderophore transmembrane transport"/>
    <property type="evidence" value="ECO:0007669"/>
    <property type="project" value="TreeGrafter"/>
</dbReference>
<evidence type="ECO:0000256" key="8">
    <source>
        <dbReference type="ARBA" id="ARBA00023170"/>
    </source>
</evidence>
<evidence type="ECO:0000256" key="3">
    <source>
        <dbReference type="ARBA" id="ARBA00022452"/>
    </source>
</evidence>
<keyword evidence="16" id="KW-1185">Reference proteome</keyword>
<reference evidence="16" key="1">
    <citation type="submission" date="2010-12" db="EMBL/GenBank/DDBJ databases">
        <title>Complete sequence of chromosome 2 of Asticcacaulis excentricus CB 48.</title>
        <authorList>
            <consortium name="US DOE Joint Genome Institute"/>
            <person name="Lucas S."/>
            <person name="Copeland A."/>
            <person name="Lapidus A."/>
            <person name="Cheng J.-F."/>
            <person name="Bruce D."/>
            <person name="Goodwin L."/>
            <person name="Pitluck S."/>
            <person name="Teshima H."/>
            <person name="Davenport K."/>
            <person name="Detter J.C."/>
            <person name="Han C."/>
            <person name="Tapia R."/>
            <person name="Land M."/>
            <person name="Hauser L."/>
            <person name="Jeffries C."/>
            <person name="Kyrpides N."/>
            <person name="Ivanova N."/>
            <person name="Ovchinnikova G."/>
            <person name="Brun Y.V."/>
            <person name="Woyke T."/>
        </authorList>
    </citation>
    <scope>NUCLEOTIDE SEQUENCE [LARGE SCALE GENOMIC DNA]</scope>
    <source>
        <strain evidence="16">ATCC 15261 / DSM 4724 / KCTC 12464 / NCIMB 9791 / VKM B-1370 / CB 48</strain>
    </source>
</reference>
<feature type="domain" description="TonB-dependent receptor plug" evidence="14">
    <location>
        <begin position="53"/>
        <end position="160"/>
    </location>
</feature>
<evidence type="ECO:0000256" key="2">
    <source>
        <dbReference type="ARBA" id="ARBA00022448"/>
    </source>
</evidence>
<dbReference type="SUPFAM" id="SSF56935">
    <property type="entry name" value="Porins"/>
    <property type="match status" value="1"/>
</dbReference>
<dbReference type="InterPro" id="IPR039426">
    <property type="entry name" value="TonB-dep_rcpt-like"/>
</dbReference>
<evidence type="ECO:0000256" key="6">
    <source>
        <dbReference type="ARBA" id="ARBA00023077"/>
    </source>
</evidence>
<dbReference type="PANTHER" id="PTHR30069">
    <property type="entry name" value="TONB-DEPENDENT OUTER MEMBRANE RECEPTOR"/>
    <property type="match status" value="1"/>
</dbReference>
<feature type="chain" id="PRO_5003226779" evidence="12">
    <location>
        <begin position="29"/>
        <end position="650"/>
    </location>
</feature>
<keyword evidence="7 10" id="KW-0472">Membrane</keyword>
<dbReference type="HOGENOM" id="CLU_022656_0_0_5"/>
<dbReference type="PANTHER" id="PTHR30069:SF29">
    <property type="entry name" value="HEMOGLOBIN AND HEMOGLOBIN-HAPTOGLOBIN-BINDING PROTEIN 1-RELATED"/>
    <property type="match status" value="1"/>
</dbReference>
<dbReference type="InterPro" id="IPR036942">
    <property type="entry name" value="Beta-barrel_TonB_sf"/>
</dbReference>
<evidence type="ECO:0000256" key="4">
    <source>
        <dbReference type="ARBA" id="ARBA00022692"/>
    </source>
</evidence>
<dbReference type="Gene3D" id="2.40.170.20">
    <property type="entry name" value="TonB-dependent receptor, beta-barrel domain"/>
    <property type="match status" value="1"/>
</dbReference>
<keyword evidence="6 11" id="KW-0798">TonB box</keyword>
<evidence type="ECO:0000256" key="1">
    <source>
        <dbReference type="ARBA" id="ARBA00004571"/>
    </source>
</evidence>
<feature type="domain" description="TonB-dependent receptor-like beta-barrel" evidence="13">
    <location>
        <begin position="193"/>
        <end position="607"/>
    </location>
</feature>
<evidence type="ECO:0000259" key="13">
    <source>
        <dbReference type="Pfam" id="PF00593"/>
    </source>
</evidence>
<name>E8RU13_ASTEC</name>
<evidence type="ECO:0000256" key="5">
    <source>
        <dbReference type="ARBA" id="ARBA00022729"/>
    </source>
</evidence>
<dbReference type="InterPro" id="IPR012910">
    <property type="entry name" value="Plug_dom"/>
</dbReference>
<evidence type="ECO:0000256" key="11">
    <source>
        <dbReference type="RuleBase" id="RU003357"/>
    </source>
</evidence>
<dbReference type="GO" id="GO:0009279">
    <property type="term" value="C:cell outer membrane"/>
    <property type="evidence" value="ECO:0007669"/>
    <property type="project" value="UniProtKB-SubCell"/>
</dbReference>
<dbReference type="EMBL" id="CP002396">
    <property type="protein sequence ID" value="ADU14984.1"/>
    <property type="molecule type" value="Genomic_DNA"/>
</dbReference>
<gene>
    <name evidence="15" type="ordered locus">Astex_3350</name>
</gene>
<keyword evidence="9 10" id="KW-0998">Cell outer membrane</keyword>
<dbReference type="Proteomes" id="UP000001492">
    <property type="component" value="Chromosome 2"/>
</dbReference>
<keyword evidence="4 10" id="KW-0812">Transmembrane</keyword>
<dbReference type="Pfam" id="PF07715">
    <property type="entry name" value="Plug"/>
    <property type="match status" value="1"/>
</dbReference>
<dbReference type="STRING" id="573065.Astex_3350"/>
<dbReference type="InterPro" id="IPR037066">
    <property type="entry name" value="Plug_dom_sf"/>
</dbReference>
<dbReference type="InterPro" id="IPR000531">
    <property type="entry name" value="Beta-barrel_TonB"/>
</dbReference>
<dbReference type="Pfam" id="PF00593">
    <property type="entry name" value="TonB_dep_Rec_b-barrel"/>
    <property type="match status" value="1"/>
</dbReference>
<keyword evidence="3 10" id="KW-1134">Transmembrane beta strand</keyword>
<dbReference type="GO" id="GO:0015344">
    <property type="term" value="F:siderophore uptake transmembrane transporter activity"/>
    <property type="evidence" value="ECO:0007669"/>
    <property type="project" value="TreeGrafter"/>
</dbReference>
<accession>E8RU13</accession>
<evidence type="ECO:0000256" key="9">
    <source>
        <dbReference type="ARBA" id="ARBA00023237"/>
    </source>
</evidence>
<evidence type="ECO:0000256" key="10">
    <source>
        <dbReference type="PROSITE-ProRule" id="PRU01360"/>
    </source>
</evidence>
<feature type="signal peptide" evidence="12">
    <location>
        <begin position="1"/>
        <end position="28"/>
    </location>
</feature>
<evidence type="ECO:0000259" key="14">
    <source>
        <dbReference type="Pfam" id="PF07715"/>
    </source>
</evidence>
<dbReference type="RefSeq" id="WP_013480801.1">
    <property type="nucleotide sequence ID" value="NC_014817.1"/>
</dbReference>
<protein>
    <submittedName>
        <fullName evidence="15">TonB-dependent receptor plug</fullName>
    </submittedName>
</protein>
<dbReference type="PROSITE" id="PS52016">
    <property type="entry name" value="TONB_DEPENDENT_REC_3"/>
    <property type="match status" value="1"/>
</dbReference>
<dbReference type="CDD" id="cd01347">
    <property type="entry name" value="ligand_gated_channel"/>
    <property type="match status" value="1"/>
</dbReference>
<evidence type="ECO:0000313" key="15">
    <source>
        <dbReference type="EMBL" id="ADU14984.1"/>
    </source>
</evidence>
<keyword evidence="5 12" id="KW-0732">Signal</keyword>
<evidence type="ECO:0000313" key="16">
    <source>
        <dbReference type="Proteomes" id="UP000001492"/>
    </source>
</evidence>
<comment type="similarity">
    <text evidence="10 11">Belongs to the TonB-dependent receptor family.</text>
</comment>
<dbReference type="eggNOG" id="COG4771">
    <property type="taxonomic scope" value="Bacteria"/>
</dbReference>
<dbReference type="Gene3D" id="2.170.130.10">
    <property type="entry name" value="TonB-dependent receptor, plug domain"/>
    <property type="match status" value="1"/>
</dbReference>
<proteinExistence type="inferred from homology"/>
<organism evidence="15 16">
    <name type="scientific">Asticcacaulis excentricus (strain ATCC 15261 / DSM 4724 / KCTC 12464 / NCIMB 9791 / VKM B-1370 / CB 48)</name>
    <dbReference type="NCBI Taxonomy" id="573065"/>
    <lineage>
        <taxon>Bacteria</taxon>
        <taxon>Pseudomonadati</taxon>
        <taxon>Pseudomonadota</taxon>
        <taxon>Alphaproteobacteria</taxon>
        <taxon>Caulobacterales</taxon>
        <taxon>Caulobacteraceae</taxon>
        <taxon>Asticcacaulis</taxon>
    </lineage>
</organism>
<keyword evidence="2 10" id="KW-0813">Transport</keyword>
<evidence type="ECO:0000256" key="7">
    <source>
        <dbReference type="ARBA" id="ARBA00023136"/>
    </source>
</evidence>
<comment type="subcellular location">
    <subcellularLocation>
        <location evidence="1 10">Cell outer membrane</location>
        <topology evidence="1 10">Multi-pass membrane protein</topology>
    </subcellularLocation>
</comment>
<dbReference type="OrthoDB" id="9760333at2"/>
<keyword evidence="8 15" id="KW-0675">Receptor</keyword>
<dbReference type="AlphaFoldDB" id="E8RU13"/>
<evidence type="ECO:0000256" key="12">
    <source>
        <dbReference type="SAM" id="SignalP"/>
    </source>
</evidence>
<dbReference type="KEGG" id="aex:Astex_3350"/>
<sequence length="650" mass="71070">MFYQYGALSPLAASAAATLLVCVTAAQAQTLPPQPEDAIEEVVVQATRAGRRLQDEPIRVDVIGREEIDEKSLMTPGNISTLVNETPGIRVQVTAPSLGAANIRIQGMAGRYTLLLTDGLPLYGGQSLGLLQIPPTDLGQVEVIKGSVSALYGASALGGVINLVSRRPTPEPESEVLLNLTHRGGQDVTAYSSAPATQSLSYSLTGGYHRQTRKDLDGDGWIDMAGFERWTLRPRLFWYGDNGAKALLTLGAMREQREGGTLSGRTVPDGTAFPETQVSRRNDAGVTAQFPLQGLGTLSLRASSMTQRHEHRFGEVIDRDSHLTGFAEAALKSETGPTAWVGGVAFQSDHYHSKGFSDFNYHFSVPGLFGQVEQTMGERLTLALSARVDDHSRYGTQYSPRLSLLYRPGHLTVRASVGRGFHAPTPFVEAIEATGFGRLEPLGDLRPEVARTASIDLTYARGPMEANMTLFGADIDDAVQLRQTGPASVRLLNAAGVTRTRGSEWRLRYRHEALTLTGSYVFVDATEPDPSGIGRRAQPTTPKHTGGFVAMWEEHDIGRIGFEAYYTGRQTLDDNPYRRESKPYWELGLLGERVVGKVRLFLNAENLLNVRQTRHNPLVRRQQAADGRWTVEAWAPIDGFVLNGGVRMRF</sequence>